<name>A0ABV8X2Q4_9LACT</name>
<accession>A0ABV8X2Q4</accession>
<organism evidence="1 2">
    <name type="scientific">Chungangia koreensis</name>
    <dbReference type="NCBI Taxonomy" id="752657"/>
    <lineage>
        <taxon>Bacteria</taxon>
        <taxon>Bacillati</taxon>
        <taxon>Bacillota</taxon>
        <taxon>Bacilli</taxon>
        <taxon>Lactobacillales</taxon>
        <taxon>Chungangia</taxon>
    </lineage>
</organism>
<sequence>MCKINAAVVCVNLFILYLGSISNGASRNPLAAGAKLQDDKMAIDLNTSGFYFTTK</sequence>
<dbReference type="EMBL" id="JBHSEC010000005">
    <property type="protein sequence ID" value="MFC4409776.1"/>
    <property type="molecule type" value="Genomic_DNA"/>
</dbReference>
<reference evidence="2" key="1">
    <citation type="journal article" date="2019" name="Int. J. Syst. Evol. Microbiol.">
        <title>The Global Catalogue of Microorganisms (GCM) 10K type strain sequencing project: providing services to taxonomists for standard genome sequencing and annotation.</title>
        <authorList>
            <consortium name="The Broad Institute Genomics Platform"/>
            <consortium name="The Broad Institute Genome Sequencing Center for Infectious Disease"/>
            <person name="Wu L."/>
            <person name="Ma J."/>
        </authorList>
    </citation>
    <scope>NUCLEOTIDE SEQUENCE [LARGE SCALE GENOMIC DNA]</scope>
    <source>
        <strain evidence="2">CCUG 59778</strain>
    </source>
</reference>
<comment type="caution">
    <text evidence="1">The sequence shown here is derived from an EMBL/GenBank/DDBJ whole genome shotgun (WGS) entry which is preliminary data.</text>
</comment>
<keyword evidence="2" id="KW-1185">Reference proteome</keyword>
<dbReference type="Proteomes" id="UP001595817">
    <property type="component" value="Unassembled WGS sequence"/>
</dbReference>
<dbReference type="RefSeq" id="WP_378152895.1">
    <property type="nucleotide sequence ID" value="NZ_JBHSEC010000005.1"/>
</dbReference>
<proteinExistence type="predicted"/>
<gene>
    <name evidence="1" type="ORF">ACFOZY_04915</name>
</gene>
<protein>
    <submittedName>
        <fullName evidence="1">Uncharacterized protein</fullName>
    </submittedName>
</protein>
<evidence type="ECO:0000313" key="2">
    <source>
        <dbReference type="Proteomes" id="UP001595817"/>
    </source>
</evidence>
<evidence type="ECO:0000313" key="1">
    <source>
        <dbReference type="EMBL" id="MFC4409776.1"/>
    </source>
</evidence>